<protein>
    <recommendedName>
        <fullName evidence="7">Cilia- and flagella-associated protein 45</fullName>
    </recommendedName>
</protein>
<dbReference type="PANTHER" id="PTHR15504">
    <property type="entry name" value="NASOPHARYNGEAL EPITHELIUM SPECIFIC PROTEIN 1"/>
    <property type="match status" value="1"/>
</dbReference>
<evidence type="ECO:0000256" key="6">
    <source>
        <dbReference type="ARBA" id="ARBA00034116"/>
    </source>
</evidence>
<dbReference type="InterPro" id="IPR043597">
    <property type="entry name" value="TPH_dom"/>
</dbReference>
<dbReference type="Ensembl" id="ENSKMAT00000001634.1">
    <property type="protein sequence ID" value="ENSKMAP00000001591.1"/>
    <property type="gene ID" value="ENSKMAG00000001182.1"/>
</dbReference>
<dbReference type="InterPro" id="IPR033253">
    <property type="entry name" value="CFAP45"/>
</dbReference>
<reference evidence="10" key="1">
    <citation type="submission" date="2025-08" db="UniProtKB">
        <authorList>
            <consortium name="Ensembl"/>
        </authorList>
    </citation>
    <scope>IDENTIFICATION</scope>
</reference>
<dbReference type="GO" id="GO:0031514">
    <property type="term" value="C:motile cilium"/>
    <property type="evidence" value="ECO:0007669"/>
    <property type="project" value="UniProtKB-SubCell"/>
</dbReference>
<evidence type="ECO:0000256" key="4">
    <source>
        <dbReference type="ARBA" id="ARBA00023069"/>
    </source>
</evidence>
<dbReference type="GeneTree" id="ENSGT00730000111174"/>
<dbReference type="Proteomes" id="UP000264800">
    <property type="component" value="Unplaced"/>
</dbReference>
<comment type="similarity">
    <text evidence="6">Belongs to the CFAP45 family.</text>
</comment>
<evidence type="ECO:0000256" key="1">
    <source>
        <dbReference type="ARBA" id="ARBA00004230"/>
    </source>
</evidence>
<evidence type="ECO:0000259" key="9">
    <source>
        <dbReference type="Pfam" id="PF13868"/>
    </source>
</evidence>
<name>A0A3Q2ZD33_KRYMA</name>
<dbReference type="STRING" id="37003.ENSKMAP00000001591"/>
<evidence type="ECO:0000256" key="7">
    <source>
        <dbReference type="ARBA" id="ARBA00034142"/>
    </source>
</evidence>
<keyword evidence="2" id="KW-0282">Flagellum</keyword>
<keyword evidence="3 8" id="KW-0175">Coiled coil</keyword>
<organism evidence="10 11">
    <name type="scientific">Kryptolebias marmoratus</name>
    <name type="common">Mangrove killifish</name>
    <name type="synonym">Rivulus marmoratus</name>
    <dbReference type="NCBI Taxonomy" id="37003"/>
    <lineage>
        <taxon>Eukaryota</taxon>
        <taxon>Metazoa</taxon>
        <taxon>Chordata</taxon>
        <taxon>Craniata</taxon>
        <taxon>Vertebrata</taxon>
        <taxon>Euteleostomi</taxon>
        <taxon>Actinopterygii</taxon>
        <taxon>Neopterygii</taxon>
        <taxon>Teleostei</taxon>
        <taxon>Neoteleostei</taxon>
        <taxon>Acanthomorphata</taxon>
        <taxon>Ovalentaria</taxon>
        <taxon>Atherinomorphae</taxon>
        <taxon>Cyprinodontiformes</taxon>
        <taxon>Rivulidae</taxon>
        <taxon>Kryptolebias</taxon>
    </lineage>
</organism>
<feature type="coiled-coil region" evidence="8">
    <location>
        <begin position="407"/>
        <end position="441"/>
    </location>
</feature>
<feature type="domain" description="Trichohyalin-plectin-homology" evidence="9">
    <location>
        <begin position="138"/>
        <end position="482"/>
    </location>
</feature>
<feature type="coiled-coil region" evidence="8">
    <location>
        <begin position="313"/>
        <end position="352"/>
    </location>
</feature>
<comment type="subcellular location">
    <subcellularLocation>
        <location evidence="1">Cell projection</location>
        <location evidence="1">Cilium</location>
        <location evidence="1">Flagellum</location>
    </subcellularLocation>
</comment>
<keyword evidence="11" id="KW-1185">Reference proteome</keyword>
<evidence type="ECO:0000256" key="5">
    <source>
        <dbReference type="ARBA" id="ARBA00023273"/>
    </source>
</evidence>
<evidence type="ECO:0000256" key="2">
    <source>
        <dbReference type="ARBA" id="ARBA00022846"/>
    </source>
</evidence>
<dbReference type="PANTHER" id="PTHR15504:SF0">
    <property type="entry name" value="CILIA- AND FLAGELLA-ASSOCIATED PROTEIN 45"/>
    <property type="match status" value="1"/>
</dbReference>
<evidence type="ECO:0000313" key="11">
    <source>
        <dbReference type="Proteomes" id="UP000264800"/>
    </source>
</evidence>
<reference evidence="10" key="2">
    <citation type="submission" date="2025-09" db="UniProtKB">
        <authorList>
            <consortium name="Ensembl"/>
        </authorList>
    </citation>
    <scope>IDENTIFICATION</scope>
</reference>
<keyword evidence="4" id="KW-0969">Cilium</keyword>
<dbReference type="Pfam" id="PF13868">
    <property type="entry name" value="TPH"/>
    <property type="match status" value="1"/>
</dbReference>
<dbReference type="AlphaFoldDB" id="A0A3Q2ZD33"/>
<evidence type="ECO:0000256" key="8">
    <source>
        <dbReference type="SAM" id="Coils"/>
    </source>
</evidence>
<keyword evidence="5" id="KW-0966">Cell projection</keyword>
<accession>A0A3Q2ZD33</accession>
<proteinExistence type="inferred from homology"/>
<evidence type="ECO:0000313" key="10">
    <source>
        <dbReference type="Ensembl" id="ENSKMAP00000001591.1"/>
    </source>
</evidence>
<evidence type="ECO:0000256" key="3">
    <source>
        <dbReference type="ARBA" id="ARBA00023054"/>
    </source>
</evidence>
<feature type="coiled-coil region" evidence="8">
    <location>
        <begin position="130"/>
        <end position="221"/>
    </location>
</feature>
<sequence length="504" mass="59922">PGRYRMLAPRSQVDETLFGSPKVRGHQSCQDAAVLKPNTRHSARIPQKDPLRNSVFLPPASFARITSTSRSLSKEDREASKQAYWKKKEEKMKAAEARKREIQEADLSRVQNQALTDLELEAHSRSQRLVERANTLRMEQEDEIKTLNQLILGAQCQATRDAQIQEKNQIQVELAEEEKRLDTMMEVERRRAVERTEKIDEQQKEQRIQGKQQIYDQIQERLENKLFLDEIKDQEKHKIKEALERQNLEDLKVGDEKKMKQQLLQEEIMRINAETMRAKEKKLEEEKLADMRDAEYQRKILERQAEYEAEQAKIKKEKELEIARLRAQQERAKDYKAEQDELRARRNQAVAERNWRVKEKELAVKKAREEAALRAARLEQVHNKERCLAMEANREKAMLERVLKVQKEVIAKEKEQEERQLQKALRHAETIRQQVKEQELSAVARRREFFREADRLMEEERQRRVRLREIKEKKLMELKATGISEKYCTEVERKAQKTLSTHKH</sequence>